<dbReference type="PROSITE" id="PS51450">
    <property type="entry name" value="LRR"/>
    <property type="match status" value="1"/>
</dbReference>
<evidence type="ECO:0000256" key="7">
    <source>
        <dbReference type="SAM" id="MobiDB-lite"/>
    </source>
</evidence>
<dbReference type="InterPro" id="IPR003877">
    <property type="entry name" value="SPRY_dom"/>
</dbReference>
<evidence type="ECO:0000256" key="1">
    <source>
        <dbReference type="ARBA" id="ARBA00004496"/>
    </source>
</evidence>
<dbReference type="Pfam" id="PF05729">
    <property type="entry name" value="NACHT"/>
    <property type="match status" value="1"/>
</dbReference>
<dbReference type="InterPro" id="IPR003879">
    <property type="entry name" value="Butyrophylin_SPRY"/>
</dbReference>
<name>A0AAW0QE19_9GOBI</name>
<keyword evidence="2" id="KW-0963">Cytoplasm</keyword>
<gene>
    <name evidence="9" type="ORF">WMY93_000357</name>
</gene>
<dbReference type="Gene3D" id="2.60.120.920">
    <property type="match status" value="1"/>
</dbReference>
<dbReference type="Gene3D" id="3.80.10.10">
    <property type="entry name" value="Ribonuclease Inhibitor"/>
    <property type="match status" value="1"/>
</dbReference>
<evidence type="ECO:0000256" key="2">
    <source>
        <dbReference type="ARBA" id="ARBA00022490"/>
    </source>
</evidence>
<dbReference type="SUPFAM" id="SSF52047">
    <property type="entry name" value="RNI-like"/>
    <property type="match status" value="1"/>
</dbReference>
<dbReference type="InterPro" id="IPR027417">
    <property type="entry name" value="P-loop_NTPase"/>
</dbReference>
<keyword evidence="6" id="KW-0067">ATP-binding</keyword>
<dbReference type="InterPro" id="IPR041075">
    <property type="entry name" value="NOD1/2_WH"/>
</dbReference>
<comment type="subcellular location">
    <subcellularLocation>
        <location evidence="1">Cytoplasm</location>
    </subcellularLocation>
</comment>
<dbReference type="SMART" id="SM01288">
    <property type="entry name" value="FISNA"/>
    <property type="match status" value="1"/>
</dbReference>
<keyword evidence="10" id="KW-1185">Reference proteome</keyword>
<comment type="caution">
    <text evidence="9">The sequence shown here is derived from an EMBL/GenBank/DDBJ whole genome shotgun (WGS) entry which is preliminary data.</text>
</comment>
<dbReference type="AlphaFoldDB" id="A0AAW0QE19"/>
<evidence type="ECO:0000256" key="4">
    <source>
        <dbReference type="ARBA" id="ARBA00022737"/>
    </source>
</evidence>
<dbReference type="EMBL" id="JBBPFD010000001">
    <property type="protein sequence ID" value="KAK7944629.1"/>
    <property type="molecule type" value="Genomic_DNA"/>
</dbReference>
<feature type="compositionally biased region" description="Low complexity" evidence="7">
    <location>
        <begin position="141"/>
        <end position="154"/>
    </location>
</feature>
<dbReference type="InterPro" id="IPR041267">
    <property type="entry name" value="NLRP_HD2"/>
</dbReference>
<dbReference type="PRINTS" id="PR01407">
    <property type="entry name" value="BUTYPHLNCDUF"/>
</dbReference>
<evidence type="ECO:0000259" key="8">
    <source>
        <dbReference type="PROSITE" id="PS50188"/>
    </source>
</evidence>
<dbReference type="Pfam" id="PF17776">
    <property type="entry name" value="NLRC4_HD2"/>
    <property type="match status" value="1"/>
</dbReference>
<dbReference type="PROSITE" id="PS50188">
    <property type="entry name" value="B302_SPRY"/>
    <property type="match status" value="1"/>
</dbReference>
<sequence>MTTGSTLLRLASLLSPSFRTLRIQPPSLAAEQLASDSPQEVVIVRGEVGDEAAEGDLNRGAERGTVLPSCVQRRGKHDELCFTDGSTISKKMERSEPAPAGSGCRLKAGSESNQGCVWSKAGSGPSGVSLKDWDMSSEVGQSRSSPQLRLSSAPYGPGAESLRSDNSKEFFVEFKDSHQSISIGREPQMELDFIFQHLEKDVLTFVKEQLQRLHRLLASDYPECSESEEEEQSSREVLNITLDFLRRMDQEQLAQRLQNRTKVGCSDKLKSDLQQRFSRVFEGVAKAGDSAPLNQIYTELYITEGGASEVNQEHEVRLMESRRAAAPEKTITCEDMFKARPHSPEPIRAVLTKGVPAWGKTVLTQKFSLDWAEGRANQELQLLFPFTFRELNVLRDTQFSLVELLHHFFSPSKALWQLPTAPVIQKLLEQTEEPELPRTLTQMYVHFLVVQAKVQNIKYQQGSGADLHWTPETRNMVLSLGKLAFEQLQKGNLIFYESDLSEWWAGRCSGLSVLRSVHTGLTESNGHLDLFLRFLLGLSLPTNQKLLQGLLSQTRSNQTDQETVKYIKEKLNEKDLSAERSLNLLHCLNELNDNSLGERDTRGTEGRRLSFKDISPGDWSAVCFLLLSSDSDLQEFDLRKYQASETALLGLLPVVKASTKALLSLCGLSPHCCGPLASVLSSSSLTHLDLSHNDLQDSGVELLCDWLKSAPCRLETLRLSGCLVSQRGGTALASALSSAHSHLTELDLSYNHPGPSAELLTALRDDPHCPLDSLRLDPAGEQWMVPGLRKYACEFSLDPNTAHRKLLLSEDNRTAVCVKEKQQYPDDEDRFTYYIQVLSSTGLSGCCYWEVDWSEQGGVSIAVSYRGIRRRGEGWRSGFGYNDQSWILRICDGEYFVWHNNKHTQVSTSPHSDKESSGEVSSGRVGVFLDSAAGLLSFYHVCSAGELSTSTPSPPPSPSLCLSGFDWEMWVTL</sequence>
<evidence type="ECO:0000313" key="10">
    <source>
        <dbReference type="Proteomes" id="UP001460270"/>
    </source>
</evidence>
<evidence type="ECO:0000313" key="9">
    <source>
        <dbReference type="EMBL" id="KAK7944629.1"/>
    </source>
</evidence>
<keyword evidence="3" id="KW-0433">Leucine-rich repeat</keyword>
<feature type="region of interest" description="Disordered" evidence="7">
    <location>
        <begin position="115"/>
        <end position="162"/>
    </location>
</feature>
<dbReference type="SUPFAM" id="SSF49899">
    <property type="entry name" value="Concanavalin A-like lectins/glucanases"/>
    <property type="match status" value="1"/>
</dbReference>
<keyword evidence="5" id="KW-0547">Nucleotide-binding</keyword>
<dbReference type="Pfam" id="PF00622">
    <property type="entry name" value="SPRY"/>
    <property type="match status" value="1"/>
</dbReference>
<dbReference type="SMART" id="SM00449">
    <property type="entry name" value="SPRY"/>
    <property type="match status" value="1"/>
</dbReference>
<reference evidence="10" key="1">
    <citation type="submission" date="2024-04" db="EMBL/GenBank/DDBJ databases">
        <title>Salinicola lusitanus LLJ914,a marine bacterium isolated from the Okinawa Trough.</title>
        <authorList>
            <person name="Li J."/>
        </authorList>
    </citation>
    <scope>NUCLEOTIDE SEQUENCE [LARGE SCALE GENOMIC DNA]</scope>
</reference>
<dbReference type="InterPro" id="IPR043136">
    <property type="entry name" value="B30.2/SPRY_sf"/>
</dbReference>
<proteinExistence type="predicted"/>
<dbReference type="GO" id="GO:0005524">
    <property type="term" value="F:ATP binding"/>
    <property type="evidence" value="ECO:0007669"/>
    <property type="project" value="UniProtKB-KW"/>
</dbReference>
<accession>A0AAW0QE19</accession>
<protein>
    <recommendedName>
        <fullName evidence="8">B30.2/SPRY domain-containing protein</fullName>
    </recommendedName>
</protein>
<dbReference type="InterPro" id="IPR001870">
    <property type="entry name" value="B30.2/SPRY"/>
</dbReference>
<dbReference type="Pfam" id="PF13516">
    <property type="entry name" value="LRR_6"/>
    <property type="match status" value="2"/>
</dbReference>
<dbReference type="Pfam" id="PF17779">
    <property type="entry name" value="WHD_NOD2"/>
    <property type="match status" value="1"/>
</dbReference>
<dbReference type="Proteomes" id="UP001460270">
    <property type="component" value="Unassembled WGS sequence"/>
</dbReference>
<dbReference type="Gene3D" id="3.40.50.300">
    <property type="entry name" value="P-loop containing nucleotide triphosphate hydrolases"/>
    <property type="match status" value="1"/>
</dbReference>
<feature type="domain" description="B30.2/SPRY" evidence="8">
    <location>
        <begin position="775"/>
        <end position="973"/>
    </location>
</feature>
<dbReference type="InterPro" id="IPR007111">
    <property type="entry name" value="NACHT_NTPase"/>
</dbReference>
<dbReference type="InterPro" id="IPR001611">
    <property type="entry name" value="Leu-rich_rpt"/>
</dbReference>
<dbReference type="InterPro" id="IPR029495">
    <property type="entry name" value="NACHT-assoc"/>
</dbReference>
<dbReference type="InterPro" id="IPR051261">
    <property type="entry name" value="NLR"/>
</dbReference>
<evidence type="ECO:0000256" key="5">
    <source>
        <dbReference type="ARBA" id="ARBA00022741"/>
    </source>
</evidence>
<evidence type="ECO:0000256" key="6">
    <source>
        <dbReference type="ARBA" id="ARBA00022840"/>
    </source>
</evidence>
<dbReference type="InterPro" id="IPR006574">
    <property type="entry name" value="PRY"/>
</dbReference>
<dbReference type="Pfam" id="PF14484">
    <property type="entry name" value="FISNA"/>
    <property type="match status" value="1"/>
</dbReference>
<organism evidence="9 10">
    <name type="scientific">Mugilogobius chulae</name>
    <name type="common">yellowstripe goby</name>
    <dbReference type="NCBI Taxonomy" id="88201"/>
    <lineage>
        <taxon>Eukaryota</taxon>
        <taxon>Metazoa</taxon>
        <taxon>Chordata</taxon>
        <taxon>Craniata</taxon>
        <taxon>Vertebrata</taxon>
        <taxon>Euteleostomi</taxon>
        <taxon>Actinopterygii</taxon>
        <taxon>Neopterygii</taxon>
        <taxon>Teleostei</taxon>
        <taxon>Neoteleostei</taxon>
        <taxon>Acanthomorphata</taxon>
        <taxon>Gobiaria</taxon>
        <taxon>Gobiiformes</taxon>
        <taxon>Gobioidei</taxon>
        <taxon>Gobiidae</taxon>
        <taxon>Gobionellinae</taxon>
        <taxon>Mugilogobius</taxon>
    </lineage>
</organism>
<dbReference type="InterPro" id="IPR013320">
    <property type="entry name" value="ConA-like_dom_sf"/>
</dbReference>
<evidence type="ECO:0000256" key="3">
    <source>
        <dbReference type="ARBA" id="ARBA00022614"/>
    </source>
</evidence>
<dbReference type="SMART" id="SM00589">
    <property type="entry name" value="PRY"/>
    <property type="match status" value="1"/>
</dbReference>
<dbReference type="PANTHER" id="PTHR24106">
    <property type="entry name" value="NACHT, LRR AND CARD DOMAINS-CONTAINING"/>
    <property type="match status" value="1"/>
</dbReference>
<dbReference type="SMART" id="SM00368">
    <property type="entry name" value="LRR_RI"/>
    <property type="match status" value="3"/>
</dbReference>
<dbReference type="GO" id="GO:0005737">
    <property type="term" value="C:cytoplasm"/>
    <property type="evidence" value="ECO:0007669"/>
    <property type="project" value="UniProtKB-SubCell"/>
</dbReference>
<dbReference type="Pfam" id="PF13765">
    <property type="entry name" value="PRY"/>
    <property type="match status" value="1"/>
</dbReference>
<keyword evidence="4" id="KW-0677">Repeat</keyword>
<dbReference type="InterPro" id="IPR032675">
    <property type="entry name" value="LRR_dom_sf"/>
</dbReference>